<dbReference type="EMBL" id="JAACJO010000007">
    <property type="protein sequence ID" value="KAF5355913.1"/>
    <property type="molecule type" value="Genomic_DNA"/>
</dbReference>
<organism evidence="1 2">
    <name type="scientific">Leucocoprinus leucothites</name>
    <dbReference type="NCBI Taxonomy" id="201217"/>
    <lineage>
        <taxon>Eukaryota</taxon>
        <taxon>Fungi</taxon>
        <taxon>Dikarya</taxon>
        <taxon>Basidiomycota</taxon>
        <taxon>Agaricomycotina</taxon>
        <taxon>Agaricomycetes</taxon>
        <taxon>Agaricomycetidae</taxon>
        <taxon>Agaricales</taxon>
        <taxon>Agaricineae</taxon>
        <taxon>Agaricaceae</taxon>
        <taxon>Leucocoprinus</taxon>
    </lineage>
</organism>
<proteinExistence type="predicted"/>
<dbReference type="InterPro" id="IPR032675">
    <property type="entry name" value="LRR_dom_sf"/>
</dbReference>
<evidence type="ECO:0000313" key="1">
    <source>
        <dbReference type="EMBL" id="KAF5355913.1"/>
    </source>
</evidence>
<keyword evidence="2" id="KW-1185">Reference proteome</keyword>
<dbReference type="Gene3D" id="3.80.10.10">
    <property type="entry name" value="Ribonuclease Inhibitor"/>
    <property type="match status" value="1"/>
</dbReference>
<name>A0A8H5DAX3_9AGAR</name>
<dbReference type="AlphaFoldDB" id="A0A8H5DAX3"/>
<reference evidence="1 2" key="1">
    <citation type="journal article" date="2020" name="ISME J.">
        <title>Uncovering the hidden diversity of litter-decomposition mechanisms in mushroom-forming fungi.</title>
        <authorList>
            <person name="Floudas D."/>
            <person name="Bentzer J."/>
            <person name="Ahren D."/>
            <person name="Johansson T."/>
            <person name="Persson P."/>
            <person name="Tunlid A."/>
        </authorList>
    </citation>
    <scope>NUCLEOTIDE SEQUENCE [LARGE SCALE GENOMIC DNA]</scope>
    <source>
        <strain evidence="1 2">CBS 146.42</strain>
    </source>
</reference>
<sequence>MDTVTTACLTCGNTVFKDSQRLLLRPTGPRQESAVFLYDKASQLAQLIKSLQNERVSLLQELNCIQSPVMSLPNETLSIIFEHACLPHDLSPQPEDRPVNHFRFIIAAVCSHWRNVAHGTPGLWSSVALYITPYNTRKKVEILEGIWSLVKTSPLALSLHFSHNFVFAPLALFTPSVDPVIIQALPRIRELYLVRPCRLWFQHFPSLSHLETVSLTLDLVTESDNYAIEFSEHAPLRNLSIERSPQFEGREIVSKAPWSAITSLNFVHVRISSALRIMRYCPSLVQFRLTNNASDRRAGPPNDPVTLNAPVVFPNLEVFELSSADADWSDVLAQHIHFPLLKELKWQRNLPTGLDSGMQALFARLPSSVTIVDLSCPDLSYVHDNPNIEELRVAIDRIGDMDRFLQQLKPRPAPSGELANTFPKVKRFVLYRKPAQLLLRFDPLAPGYSQLLLDILEERLDCGDVTAFCLEMDCFEIKWLPEVQTRLKELVEDGLDLKIVDSSEKAANWL</sequence>
<dbReference type="OrthoDB" id="2269034at2759"/>
<protein>
    <recommendedName>
        <fullName evidence="3">F-box domain-containing protein</fullName>
    </recommendedName>
</protein>
<dbReference type="Proteomes" id="UP000559027">
    <property type="component" value="Unassembled WGS sequence"/>
</dbReference>
<accession>A0A8H5DAX3</accession>
<dbReference type="SUPFAM" id="SSF52058">
    <property type="entry name" value="L domain-like"/>
    <property type="match status" value="1"/>
</dbReference>
<evidence type="ECO:0000313" key="2">
    <source>
        <dbReference type="Proteomes" id="UP000559027"/>
    </source>
</evidence>
<comment type="caution">
    <text evidence="1">The sequence shown here is derived from an EMBL/GenBank/DDBJ whole genome shotgun (WGS) entry which is preliminary data.</text>
</comment>
<gene>
    <name evidence="1" type="ORF">D9756_004377</name>
</gene>
<evidence type="ECO:0008006" key="3">
    <source>
        <dbReference type="Google" id="ProtNLM"/>
    </source>
</evidence>